<dbReference type="STRING" id="688246.Premu_2696"/>
<protein>
    <submittedName>
        <fullName evidence="10">Exodeoxyribonuclease III Xth</fullName>
        <ecNumber evidence="10">3.1.11.2</ecNumber>
    </submittedName>
</protein>
<dbReference type="NCBIfam" id="TIGR00195">
    <property type="entry name" value="exoDNase_III"/>
    <property type="match status" value="1"/>
</dbReference>
<feature type="site" description="Important for catalytic activity" evidence="8">
    <location>
        <position position="232"/>
    </location>
</feature>
<comment type="similarity">
    <text evidence="2">Belongs to the DNA repair enzymes AP/ExoA family.</text>
</comment>
<feature type="binding site" evidence="7">
    <location>
        <position position="7"/>
    </location>
    <ligand>
        <name>Mg(2+)</name>
        <dbReference type="ChEBI" id="CHEBI:18420"/>
        <label>1</label>
    </ligand>
</feature>
<dbReference type="NCBIfam" id="TIGR00633">
    <property type="entry name" value="xth"/>
    <property type="match status" value="1"/>
</dbReference>
<dbReference type="Gene3D" id="3.60.10.10">
    <property type="entry name" value="Endonuclease/exonuclease/phosphatase"/>
    <property type="match status" value="1"/>
</dbReference>
<feature type="binding site" evidence="7">
    <location>
        <position position="163"/>
    </location>
    <ligand>
        <name>Mg(2+)</name>
        <dbReference type="ChEBI" id="CHEBI:18420"/>
        <label>1</label>
    </ligand>
</feature>
<dbReference type="InterPro" id="IPR020847">
    <property type="entry name" value="AP_endonuclease_F1_BS"/>
</dbReference>
<reference evidence="11" key="1">
    <citation type="journal article" date="2011" name="Stand. Genomic Sci.">
        <title>Non-contiguous finished genome sequence of the opportunistic oral pathogen Prevotella multisaccharivorax type strain (PPPA20).</title>
        <authorList>
            <person name="Pati A."/>
            <person name="Gronow S."/>
            <person name="Lu M."/>
            <person name="Lapidus A."/>
            <person name="Nolan M."/>
            <person name="Lucas S."/>
            <person name="Hammon N."/>
            <person name="Deshpande S."/>
            <person name="Cheng J.F."/>
            <person name="Tapia R."/>
            <person name="Han C."/>
            <person name="Goodwin L."/>
            <person name="Pitluck S."/>
            <person name="Liolios K."/>
            <person name="Pagani I."/>
            <person name="Mavromatis K."/>
            <person name="Mikhailova N."/>
            <person name="Huntemann M."/>
            <person name="Chen A."/>
            <person name="Palaniappan K."/>
            <person name="Land M."/>
            <person name="Hauser L."/>
            <person name="Detter J.C."/>
            <person name="Brambilla E.M."/>
            <person name="Rohde M."/>
            <person name="Goker M."/>
            <person name="Woyke T."/>
            <person name="Bristow J."/>
            <person name="Eisen J.A."/>
            <person name="Markowitz V."/>
            <person name="Hugenholtz P."/>
            <person name="Kyrpides N.C."/>
            <person name="Klenk H.P."/>
            <person name="Ivanova N."/>
        </authorList>
    </citation>
    <scope>NUCLEOTIDE SEQUENCE [LARGE SCALE GENOMIC DNA]</scope>
    <source>
        <strain evidence="11">DSM 17128</strain>
    </source>
</reference>
<dbReference type="InterPro" id="IPR036691">
    <property type="entry name" value="Endo/exonu/phosph_ase_sf"/>
</dbReference>
<feature type="active site" description="Proton donor/acceptor" evidence="6">
    <location>
        <position position="161"/>
    </location>
</feature>
<keyword evidence="4 10" id="KW-0378">Hydrolase</keyword>
<dbReference type="GO" id="GO:0046872">
    <property type="term" value="F:metal ion binding"/>
    <property type="evidence" value="ECO:0007669"/>
    <property type="project" value="UniProtKB-KW"/>
</dbReference>
<evidence type="ECO:0000313" key="10">
    <source>
        <dbReference type="EMBL" id="EGN58049.1"/>
    </source>
</evidence>
<dbReference type="SUPFAM" id="SSF56219">
    <property type="entry name" value="DNase I-like"/>
    <property type="match status" value="1"/>
</dbReference>
<dbReference type="InterPro" id="IPR004808">
    <property type="entry name" value="AP_endonuc_1"/>
</dbReference>
<organism evidence="10 11">
    <name type="scientific">Hallella multisaccharivorax DSM 17128</name>
    <dbReference type="NCBI Taxonomy" id="688246"/>
    <lineage>
        <taxon>Bacteria</taxon>
        <taxon>Pseudomonadati</taxon>
        <taxon>Bacteroidota</taxon>
        <taxon>Bacteroidia</taxon>
        <taxon>Bacteroidales</taxon>
        <taxon>Prevotellaceae</taxon>
        <taxon>Hallella</taxon>
    </lineage>
</organism>
<feature type="binding site" evidence="7">
    <location>
        <position position="257"/>
    </location>
    <ligand>
        <name>Mg(2+)</name>
        <dbReference type="ChEBI" id="CHEBI:18420"/>
        <label>1</label>
    </ligand>
</feature>
<feature type="site" description="Transition state stabilizer" evidence="8">
    <location>
        <position position="163"/>
    </location>
</feature>
<keyword evidence="7" id="KW-0464">Manganese</keyword>
<feature type="active site" evidence="6">
    <location>
        <position position="116"/>
    </location>
</feature>
<dbReference type="AlphaFoldDB" id="F8NC78"/>
<feature type="binding site" evidence="7">
    <location>
        <position position="258"/>
    </location>
    <ligand>
        <name>Mg(2+)</name>
        <dbReference type="ChEBI" id="CHEBI:18420"/>
        <label>1</label>
    </ligand>
</feature>
<evidence type="ECO:0000256" key="7">
    <source>
        <dbReference type="PIRSR" id="PIRSR604808-2"/>
    </source>
</evidence>
<feature type="binding site" evidence="7">
    <location>
        <position position="161"/>
    </location>
    <ligand>
        <name>Mg(2+)</name>
        <dbReference type="ChEBI" id="CHEBI:18420"/>
        <label>1</label>
    </ligand>
</feature>
<feature type="site" description="Interaction with DNA substrate" evidence="8">
    <location>
        <position position="258"/>
    </location>
</feature>
<dbReference type="GO" id="GO:0008311">
    <property type="term" value="F:double-stranded DNA 3'-5' DNA exonuclease activity"/>
    <property type="evidence" value="ECO:0007669"/>
    <property type="project" value="UniProtKB-EC"/>
</dbReference>
<dbReference type="PANTHER" id="PTHR22748">
    <property type="entry name" value="AP ENDONUCLEASE"/>
    <property type="match status" value="1"/>
</dbReference>
<dbReference type="PROSITE" id="PS51435">
    <property type="entry name" value="AP_NUCLEASE_F1_4"/>
    <property type="match status" value="1"/>
</dbReference>
<dbReference type="CDD" id="cd09087">
    <property type="entry name" value="Ape1-like_AP-endo"/>
    <property type="match status" value="1"/>
</dbReference>
<evidence type="ECO:0000256" key="5">
    <source>
        <dbReference type="ARBA" id="ARBA00022842"/>
    </source>
</evidence>
<dbReference type="Pfam" id="PF03372">
    <property type="entry name" value="Exo_endo_phos"/>
    <property type="match status" value="1"/>
</dbReference>
<evidence type="ECO:0000256" key="4">
    <source>
        <dbReference type="ARBA" id="ARBA00022801"/>
    </source>
</evidence>
<keyword evidence="11" id="KW-1185">Reference proteome</keyword>
<dbReference type="EC" id="3.1.11.2" evidence="10"/>
<evidence type="ECO:0000256" key="6">
    <source>
        <dbReference type="PIRSR" id="PIRSR604808-1"/>
    </source>
</evidence>
<comment type="cofactor">
    <cofactor evidence="7">
        <name>Mg(2+)</name>
        <dbReference type="ChEBI" id="CHEBI:18420"/>
    </cofactor>
    <cofactor evidence="7">
        <name>Mn(2+)</name>
        <dbReference type="ChEBI" id="CHEBI:29035"/>
    </cofactor>
    <text evidence="7">Probably binds two magnesium or manganese ions per subunit.</text>
</comment>
<feature type="active site" description="Proton acceptor" evidence="6">
    <location>
        <position position="258"/>
    </location>
</feature>
<keyword evidence="3 7" id="KW-0479">Metal-binding</keyword>
<dbReference type="GO" id="GO:0008081">
    <property type="term" value="F:phosphoric diester hydrolase activity"/>
    <property type="evidence" value="ECO:0007669"/>
    <property type="project" value="TreeGrafter"/>
</dbReference>
<dbReference type="PANTHER" id="PTHR22748:SF6">
    <property type="entry name" value="DNA-(APURINIC OR APYRIMIDINIC SITE) ENDONUCLEASE"/>
    <property type="match status" value="1"/>
</dbReference>
<dbReference type="eggNOG" id="COG0708">
    <property type="taxonomic scope" value="Bacteria"/>
</dbReference>
<evidence type="ECO:0000259" key="9">
    <source>
        <dbReference type="Pfam" id="PF03372"/>
    </source>
</evidence>
<proteinExistence type="inferred from homology"/>
<evidence type="ECO:0000313" key="11">
    <source>
        <dbReference type="Proteomes" id="UP000002772"/>
    </source>
</evidence>
<dbReference type="InterPro" id="IPR020848">
    <property type="entry name" value="AP_endonuclease_F1_CS"/>
</dbReference>
<dbReference type="HOGENOM" id="CLU_027539_1_3_10"/>
<dbReference type="GO" id="GO:0006284">
    <property type="term" value="P:base-excision repair"/>
    <property type="evidence" value="ECO:0007669"/>
    <property type="project" value="TreeGrafter"/>
</dbReference>
<gene>
    <name evidence="10" type="ORF">Premu_2696</name>
</gene>
<dbReference type="PROSITE" id="PS00728">
    <property type="entry name" value="AP_NUCLEASE_F1_3"/>
    <property type="match status" value="1"/>
</dbReference>
<evidence type="ECO:0000256" key="2">
    <source>
        <dbReference type="ARBA" id="ARBA00007092"/>
    </source>
</evidence>
<accession>F8NC78</accession>
<dbReference type="PROSITE" id="PS00726">
    <property type="entry name" value="AP_NUCLEASE_F1_1"/>
    <property type="match status" value="1"/>
</dbReference>
<name>F8NC78_9BACT</name>
<evidence type="ECO:0000256" key="3">
    <source>
        <dbReference type="ARBA" id="ARBA00022723"/>
    </source>
</evidence>
<evidence type="ECO:0000256" key="1">
    <source>
        <dbReference type="ARBA" id="ARBA00001936"/>
    </source>
</evidence>
<dbReference type="GO" id="GO:0003677">
    <property type="term" value="F:DNA binding"/>
    <property type="evidence" value="ECO:0007669"/>
    <property type="project" value="InterPro"/>
</dbReference>
<dbReference type="OrthoDB" id="9803914at2"/>
<dbReference type="GO" id="GO:0003906">
    <property type="term" value="F:DNA-(apurinic or apyrimidinic site) endonuclease activity"/>
    <property type="evidence" value="ECO:0007669"/>
    <property type="project" value="TreeGrafter"/>
</dbReference>
<dbReference type="RefSeq" id="WP_007576010.1">
    <property type="nucleotide sequence ID" value="NZ_BPTS01000002.1"/>
</dbReference>
<comment type="cofactor">
    <cofactor evidence="1">
        <name>Mn(2+)</name>
        <dbReference type="ChEBI" id="CHEBI:29035"/>
    </cofactor>
</comment>
<dbReference type="Proteomes" id="UP000002772">
    <property type="component" value="Unassembled WGS sequence"/>
</dbReference>
<keyword evidence="5 7" id="KW-0460">Magnesium</keyword>
<dbReference type="InterPro" id="IPR005135">
    <property type="entry name" value="Endo/exonuclease/phosphatase"/>
</dbReference>
<evidence type="ECO:0000256" key="8">
    <source>
        <dbReference type="PIRSR" id="PIRSR604808-3"/>
    </source>
</evidence>
<feature type="binding site" evidence="7">
    <location>
        <position position="46"/>
    </location>
    <ligand>
        <name>Mg(2+)</name>
        <dbReference type="ChEBI" id="CHEBI:18420"/>
        <label>1</label>
    </ligand>
</feature>
<feature type="domain" description="Endonuclease/exonuclease/phosphatase" evidence="9">
    <location>
        <begin position="4"/>
        <end position="258"/>
    </location>
</feature>
<sequence>MKFISWNVNGLRACVKPKTDDEGNVKSKGFEAYFKDLDADFFCLQETKMQKGQLDLQFDGYQSYWNYAERKGYSGTAIYTRHTPLSVVYGMGIEEHGHEGRVITMEMPEFYLVCVYTPNSQEAETTGGKPRRLPYRMQWEDDFRAYLQALDQKKPVIVCGDMNVAHEEIDIKNPKTNHLNAGFTDEERDKMTTLLDSGFTDSFRALHPDEVTYSWWSYRFRSREHNTGWRIDYFLTSDRLRDHITGASIHTEIYGSDHCPIELDLDL</sequence>
<dbReference type="EMBL" id="GL945017">
    <property type="protein sequence ID" value="EGN58049.1"/>
    <property type="molecule type" value="Genomic_DNA"/>
</dbReference>